<feature type="transmembrane region" description="Helical" evidence="5">
    <location>
        <begin position="90"/>
        <end position="113"/>
    </location>
</feature>
<sequence>MWWPSHYMRRALSRLDIDVPTFLRMMKYALLSTYTICKGQQANSTRAALPATIALAMYQSDLVAQEYSTIAYLMPVAAMFSRCSAPRGKFFHFLIQGLVLVCFGAASSLLMVYCCVKARLHTSDPLPAGISTEEILSAPYNTAASVVAAVWLFSQTYIVNTLRGEDPQLGIPVQMHCMLFFVAATEAPDYVTVSDGFAHVKSLLLAMLTGMALATVTHILIFPDTCRDAVLKTMGEYIHALQDTLGAQEAYFQSMERLDMFVRVQTRNLTEEKRLYRAKADAVKNAARRVLQIHASLTNELPYAKREIAYGKRGVSEFGMIFKQLRATMVPFVGLSTVVDVFDRIMEWNNWVKPVEEGGVDPKNDAVHARMVHDWNVIMASTHDHFAQIIDVMHDGLEHVAYQLNLAKRKRHGAKNDVEAGASHASPGEEGFAQYLEAKCESFYKARLVTLREWCEQKGIELPEDYFYHPRPDQPIQLPENVPGGLPHDRTERQLYILLYVEHMLYSSSLAILDFVRFADQRVASGKHSHKHLIVPGSKEFRRWIESLYRNQQNENTGEDVYRRKVILDLGEAYHRRKDPEHLPPENILQSMGEWLRVIPSFLRSSRSLYGLRVACAATSIGIIAYIDTSHAFFVRQRLVWAMVMQTISMGPTAGQTVLNFALRSSGTVIGMVSAIVVWYIPVGHIAGVIVFFFICTTGLWWIPLKRPVLQQAGVVGLLTIIVIIASEMEVVKFGEQAVKAGGQPYYPTHLLAVYRLAVVLGGVVVAFIWTIFPYPISDHSVLRQNLGASLYLLAKYYSLTHETLLARARGDEGDMTLKSSAGRRLEKARHRAYAKQSIAINGLRSYADSLKWEIQVGGRFPRDQYERIIECMQNIMNYINLAEYASKTFSSALSPQTPYNNPSKQSEWYTDFTKLITKTHMASHQITSILALLSASIMNAQPLPPYLQVPGPDAFSERLKEVDKDILNICHAAEPGYAAFSVLHLAGRCIAGDLERLIESVRELVGELDFSFHVISQLSEMEVKKRIA</sequence>
<accession>A0A093UX42</accession>
<dbReference type="Pfam" id="PF13515">
    <property type="entry name" value="FUSC_2"/>
    <property type="match status" value="1"/>
</dbReference>
<dbReference type="PANTHER" id="PTHR37994:SF4">
    <property type="entry name" value="ER TRANSPORTER 6TM N-TERMINAL DOMAIN-CONTAINING PROTEIN-RELATED"/>
    <property type="match status" value="1"/>
</dbReference>
<evidence type="ECO:0000256" key="4">
    <source>
        <dbReference type="ARBA" id="ARBA00023136"/>
    </source>
</evidence>
<dbReference type="EMBL" id="JPOX01000026">
    <property type="protein sequence ID" value="KFX44857.1"/>
    <property type="molecule type" value="Genomic_DNA"/>
</dbReference>
<comment type="caution">
    <text evidence="8">The sequence shown here is derived from an EMBL/GenBank/DDBJ whole genome shotgun (WGS) entry which is preliminary data.</text>
</comment>
<evidence type="ECO:0000256" key="2">
    <source>
        <dbReference type="ARBA" id="ARBA00022692"/>
    </source>
</evidence>
<comment type="subcellular location">
    <subcellularLocation>
        <location evidence="1">Membrane</location>
        <topology evidence="1">Multi-pass membrane protein</topology>
    </subcellularLocation>
</comment>
<keyword evidence="3 5" id="KW-1133">Transmembrane helix</keyword>
<protein>
    <submittedName>
        <fullName evidence="8">Uncharacterized protein C57A7.05</fullName>
    </submittedName>
</protein>
<dbReference type="GO" id="GO:0016020">
    <property type="term" value="C:membrane"/>
    <property type="evidence" value="ECO:0007669"/>
    <property type="project" value="UniProtKB-SubCell"/>
</dbReference>
<feature type="domain" description="Integral membrane bound transporter" evidence="7">
    <location>
        <begin position="636"/>
        <end position="770"/>
    </location>
</feature>
<feature type="transmembrane region" description="Helical" evidence="5">
    <location>
        <begin position="639"/>
        <end position="663"/>
    </location>
</feature>
<dbReference type="InterPro" id="IPR049453">
    <property type="entry name" value="Memb_transporter_dom"/>
</dbReference>
<dbReference type="AlphaFoldDB" id="A0A093UX42"/>
<reference evidence="8" key="1">
    <citation type="journal article" date="2014" name="PLoS Genet.">
        <title>Signature Gene Expression Reveals Novel Clues to the Molecular Mechanisms of Dimorphic Transition in Penicillium marneffei.</title>
        <authorList>
            <person name="Yang E."/>
            <person name="Wang G."/>
            <person name="Cai J."/>
            <person name="Woo P.C."/>
            <person name="Lau S.K."/>
            <person name="Yuen K.-Y."/>
            <person name="Chow W.-N."/>
            <person name="Lin X."/>
        </authorList>
    </citation>
    <scope>NUCLEOTIDE SEQUENCE [LARGE SCALE GENOMIC DNA]</scope>
    <source>
        <strain evidence="8">PM1</strain>
    </source>
</reference>
<evidence type="ECO:0000313" key="8">
    <source>
        <dbReference type="EMBL" id="KFX44857.1"/>
    </source>
</evidence>
<evidence type="ECO:0000259" key="7">
    <source>
        <dbReference type="Pfam" id="PF13515"/>
    </source>
</evidence>
<gene>
    <name evidence="8" type="ORF">GQ26_0261120</name>
</gene>
<proteinExistence type="predicted"/>
<feature type="transmembrane region" description="Helical" evidence="5">
    <location>
        <begin position="753"/>
        <end position="773"/>
    </location>
</feature>
<name>A0A093UX42_TALMA</name>
<dbReference type="PANTHER" id="PTHR37994">
    <property type="entry name" value="ARAE_2_N DOMAIN-CONTAINING PROTEIN-RELATED"/>
    <property type="match status" value="1"/>
</dbReference>
<feature type="domain" description="Putative ER transporter 6TM N-terminal" evidence="6">
    <location>
        <begin position="46"/>
        <end position="345"/>
    </location>
</feature>
<evidence type="ECO:0000259" key="6">
    <source>
        <dbReference type="Pfam" id="PF10337"/>
    </source>
</evidence>
<dbReference type="InterPro" id="IPR018823">
    <property type="entry name" value="ArAE_2_N"/>
</dbReference>
<dbReference type="HOGENOM" id="CLU_001788_0_1_1"/>
<keyword evidence="4 5" id="KW-0472">Membrane</keyword>
<keyword evidence="2 5" id="KW-0812">Transmembrane</keyword>
<evidence type="ECO:0000256" key="3">
    <source>
        <dbReference type="ARBA" id="ARBA00022989"/>
    </source>
</evidence>
<evidence type="ECO:0000256" key="5">
    <source>
        <dbReference type="SAM" id="Phobius"/>
    </source>
</evidence>
<feature type="transmembrane region" description="Helical" evidence="5">
    <location>
        <begin position="610"/>
        <end position="627"/>
    </location>
</feature>
<dbReference type="Pfam" id="PF10337">
    <property type="entry name" value="ArAE_2_N"/>
    <property type="match status" value="1"/>
</dbReference>
<dbReference type="eggNOG" id="KOG4711">
    <property type="taxonomic scope" value="Eukaryota"/>
</dbReference>
<feature type="transmembrane region" description="Helical" evidence="5">
    <location>
        <begin position="675"/>
        <end position="703"/>
    </location>
</feature>
<feature type="transmembrane region" description="Helical" evidence="5">
    <location>
        <begin position="709"/>
        <end position="732"/>
    </location>
</feature>
<evidence type="ECO:0000256" key="1">
    <source>
        <dbReference type="ARBA" id="ARBA00004141"/>
    </source>
</evidence>
<organism evidence="8">
    <name type="scientific">Talaromyces marneffei PM1</name>
    <dbReference type="NCBI Taxonomy" id="1077442"/>
    <lineage>
        <taxon>Eukaryota</taxon>
        <taxon>Fungi</taxon>
        <taxon>Dikarya</taxon>
        <taxon>Ascomycota</taxon>
        <taxon>Pezizomycotina</taxon>
        <taxon>Eurotiomycetes</taxon>
        <taxon>Eurotiomycetidae</taxon>
        <taxon>Eurotiales</taxon>
        <taxon>Trichocomaceae</taxon>
        <taxon>Talaromyces</taxon>
        <taxon>Talaromyces sect. Talaromyces</taxon>
    </lineage>
</organism>
<feature type="transmembrane region" description="Helical" evidence="5">
    <location>
        <begin position="203"/>
        <end position="222"/>
    </location>
</feature>